<evidence type="ECO:0000313" key="1">
    <source>
        <dbReference type="EMBL" id="GAF76344.1"/>
    </source>
</evidence>
<dbReference type="AlphaFoldDB" id="X0S5P8"/>
<name>X0S5P8_9ZZZZ</name>
<reference evidence="1" key="1">
    <citation type="journal article" date="2014" name="Front. Microbiol.">
        <title>High frequency of phylogenetically diverse reductive dehalogenase-homologous genes in deep subseafloor sedimentary metagenomes.</title>
        <authorList>
            <person name="Kawai M."/>
            <person name="Futagami T."/>
            <person name="Toyoda A."/>
            <person name="Takaki Y."/>
            <person name="Nishi S."/>
            <person name="Hori S."/>
            <person name="Arai W."/>
            <person name="Tsubouchi T."/>
            <person name="Morono Y."/>
            <person name="Uchiyama I."/>
            <person name="Ito T."/>
            <person name="Fujiyama A."/>
            <person name="Inagaki F."/>
            <person name="Takami H."/>
        </authorList>
    </citation>
    <scope>NUCLEOTIDE SEQUENCE</scope>
    <source>
        <strain evidence="1">Expedition CK06-06</strain>
    </source>
</reference>
<protein>
    <submittedName>
        <fullName evidence="1">Uncharacterized protein</fullName>
    </submittedName>
</protein>
<dbReference type="EMBL" id="BARS01006968">
    <property type="protein sequence ID" value="GAF76344.1"/>
    <property type="molecule type" value="Genomic_DNA"/>
</dbReference>
<accession>X0S5P8</accession>
<sequence length="125" mass="13362">ITETDAPPREGQGDLLPSTIRIQVLPTRIPELLASLHSLGPDLTCYPAAGVVHVGRLDGIKDRPALESLLAAVTEKHGRVQPLTADVPVKLPTPASPPADRDLMARVKRILDPDGVFGPLPVELY</sequence>
<comment type="caution">
    <text evidence="1">The sequence shown here is derived from an EMBL/GenBank/DDBJ whole genome shotgun (WGS) entry which is preliminary data.</text>
</comment>
<organism evidence="1">
    <name type="scientific">marine sediment metagenome</name>
    <dbReference type="NCBI Taxonomy" id="412755"/>
    <lineage>
        <taxon>unclassified sequences</taxon>
        <taxon>metagenomes</taxon>
        <taxon>ecological metagenomes</taxon>
    </lineage>
</organism>
<gene>
    <name evidence="1" type="ORF">S01H1_13500</name>
</gene>
<proteinExistence type="predicted"/>
<feature type="non-terminal residue" evidence="1">
    <location>
        <position position="1"/>
    </location>
</feature>